<comment type="caution">
    <text evidence="1">The sequence shown here is derived from an EMBL/GenBank/DDBJ whole genome shotgun (WGS) entry which is preliminary data.</text>
</comment>
<dbReference type="Proteomes" id="UP000220629">
    <property type="component" value="Unassembled WGS sequence"/>
</dbReference>
<reference evidence="2" key="1">
    <citation type="submission" date="2017-09" db="EMBL/GenBank/DDBJ databases">
        <title>FDA dAtabase for Regulatory Grade micrObial Sequences (FDA-ARGOS): Supporting development and validation of Infectious Disease Dx tests.</title>
        <authorList>
            <person name="Minogue T."/>
            <person name="Wolcott M."/>
            <person name="Wasieloski L."/>
            <person name="Aguilar W."/>
            <person name="Moore D."/>
            <person name="Tallon L."/>
            <person name="Sadzewicz L."/>
            <person name="Ott S."/>
            <person name="Zhao X."/>
            <person name="Nagaraj S."/>
            <person name="Vavikolanu K."/>
            <person name="Aluvathingal J."/>
            <person name="Nadendla S."/>
            <person name="Sichtig H."/>
        </authorList>
    </citation>
    <scope>NUCLEOTIDE SEQUENCE [LARGE SCALE GENOMIC DNA]</scope>
    <source>
        <strain evidence="2">FDAARGOS_390</strain>
    </source>
</reference>
<protein>
    <submittedName>
        <fullName evidence="1">Uncharacterized protein</fullName>
    </submittedName>
</protein>
<dbReference type="EMBL" id="PDDY01000001">
    <property type="protein sequence ID" value="PEH42287.1"/>
    <property type="molecule type" value="Genomic_DNA"/>
</dbReference>
<sequence>MNYTISFTFRTDSSQDPLSAQLGFNSPSAITLTGNEAVQLSSSTDSLPPLEYLIVQQSKIAVQSHGATGGNTVSVNVSFSTSGSAIAGTMKLLGNASASVHYQFVGYANAGSIQPGNFTIPLPN</sequence>
<dbReference type="RefSeq" id="WP_098152082.1">
    <property type="nucleotide sequence ID" value="NZ_CADEQH010000001.1"/>
</dbReference>
<accession>A0A2A7SF55</accession>
<dbReference type="AlphaFoldDB" id="A0A2A7SF55"/>
<proteinExistence type="predicted"/>
<organism evidence="1 2">
    <name type="scientific">Burkholderia gladioli</name>
    <name type="common">Pseudomonas marginata</name>
    <name type="synonym">Phytomonas marginata</name>
    <dbReference type="NCBI Taxonomy" id="28095"/>
    <lineage>
        <taxon>Bacteria</taxon>
        <taxon>Pseudomonadati</taxon>
        <taxon>Pseudomonadota</taxon>
        <taxon>Betaproteobacteria</taxon>
        <taxon>Burkholderiales</taxon>
        <taxon>Burkholderiaceae</taxon>
        <taxon>Burkholderia</taxon>
    </lineage>
</organism>
<gene>
    <name evidence="1" type="ORF">CRM94_09090</name>
</gene>
<name>A0A2A7SF55_BURGA</name>
<evidence type="ECO:0000313" key="2">
    <source>
        <dbReference type="Proteomes" id="UP000220629"/>
    </source>
</evidence>
<evidence type="ECO:0000313" key="1">
    <source>
        <dbReference type="EMBL" id="PEH42287.1"/>
    </source>
</evidence>